<evidence type="ECO:0000313" key="2">
    <source>
        <dbReference type="Proteomes" id="UP001530293"/>
    </source>
</evidence>
<protein>
    <submittedName>
        <fullName evidence="1">Uncharacterized protein</fullName>
    </submittedName>
</protein>
<dbReference type="Proteomes" id="UP001530293">
    <property type="component" value="Unassembled WGS sequence"/>
</dbReference>
<proteinExistence type="predicted"/>
<gene>
    <name evidence="1" type="ORF">ACHAWU_000893</name>
</gene>
<dbReference type="AlphaFoldDB" id="A0ABD3M429"/>
<organism evidence="1 2">
    <name type="scientific">Discostella pseudostelligera</name>
    <dbReference type="NCBI Taxonomy" id="259834"/>
    <lineage>
        <taxon>Eukaryota</taxon>
        <taxon>Sar</taxon>
        <taxon>Stramenopiles</taxon>
        <taxon>Ochrophyta</taxon>
        <taxon>Bacillariophyta</taxon>
        <taxon>Coscinodiscophyceae</taxon>
        <taxon>Thalassiosirophycidae</taxon>
        <taxon>Stephanodiscales</taxon>
        <taxon>Stephanodiscaceae</taxon>
        <taxon>Discostella</taxon>
    </lineage>
</organism>
<accession>A0ABD3M429</accession>
<name>A0ABD3M429_9STRA</name>
<keyword evidence="2" id="KW-1185">Reference proteome</keyword>
<evidence type="ECO:0000313" key="1">
    <source>
        <dbReference type="EMBL" id="KAL3757496.1"/>
    </source>
</evidence>
<sequence length="147" mass="16014">MAVMVSGSHGWTMSTTTTSTLPISSGTAAAIRRPSSALRYQNGDEVTSQYLTQPTTTITSTTSYDETSDDYDYVDDLHDFDPRLRAALRAARNADRLYGLCTPESVAAWAAVDTMFGLSPAGKEVEDCVRKALGDEKSIWSDFEVRA</sequence>
<comment type="caution">
    <text evidence="1">The sequence shown here is derived from an EMBL/GenBank/DDBJ whole genome shotgun (WGS) entry which is preliminary data.</text>
</comment>
<dbReference type="EMBL" id="JALLBG020000264">
    <property type="protein sequence ID" value="KAL3757496.1"/>
    <property type="molecule type" value="Genomic_DNA"/>
</dbReference>
<reference evidence="1 2" key="1">
    <citation type="submission" date="2024-10" db="EMBL/GenBank/DDBJ databases">
        <title>Updated reference genomes for cyclostephanoid diatoms.</title>
        <authorList>
            <person name="Roberts W.R."/>
            <person name="Alverson A.J."/>
        </authorList>
    </citation>
    <scope>NUCLEOTIDE SEQUENCE [LARGE SCALE GENOMIC DNA]</scope>
    <source>
        <strain evidence="1 2">AJA232-27</strain>
    </source>
</reference>